<dbReference type="Proteomes" id="UP000612746">
    <property type="component" value="Unassembled WGS sequence"/>
</dbReference>
<dbReference type="OrthoDB" id="192832at2759"/>
<dbReference type="CDD" id="cd02182">
    <property type="entry name" value="GH16_Strep_laminarinase_like"/>
    <property type="match status" value="1"/>
</dbReference>
<protein>
    <recommendedName>
        <fullName evidence="2">GH16 domain-containing protein</fullName>
    </recommendedName>
</protein>
<dbReference type="InterPro" id="IPR013320">
    <property type="entry name" value="ConA-like_dom_sf"/>
</dbReference>
<feature type="chain" id="PRO_5034873472" description="GH16 domain-containing protein" evidence="1">
    <location>
        <begin position="22"/>
        <end position="298"/>
    </location>
</feature>
<accession>A0A8H7UL21</accession>
<evidence type="ECO:0000259" key="2">
    <source>
        <dbReference type="PROSITE" id="PS51762"/>
    </source>
</evidence>
<organism evidence="3 4">
    <name type="scientific">Umbelopsis vinacea</name>
    <dbReference type="NCBI Taxonomy" id="44442"/>
    <lineage>
        <taxon>Eukaryota</taxon>
        <taxon>Fungi</taxon>
        <taxon>Fungi incertae sedis</taxon>
        <taxon>Mucoromycota</taxon>
        <taxon>Mucoromycotina</taxon>
        <taxon>Umbelopsidomycetes</taxon>
        <taxon>Umbelopsidales</taxon>
        <taxon>Umbelopsidaceae</taxon>
        <taxon>Umbelopsis</taxon>
    </lineage>
</organism>
<dbReference type="GO" id="GO:0004553">
    <property type="term" value="F:hydrolase activity, hydrolyzing O-glycosyl compounds"/>
    <property type="evidence" value="ECO:0007669"/>
    <property type="project" value="InterPro"/>
</dbReference>
<evidence type="ECO:0000256" key="1">
    <source>
        <dbReference type="SAM" id="SignalP"/>
    </source>
</evidence>
<evidence type="ECO:0000313" key="3">
    <source>
        <dbReference type="EMBL" id="KAG2185677.1"/>
    </source>
</evidence>
<reference evidence="3" key="1">
    <citation type="submission" date="2020-12" db="EMBL/GenBank/DDBJ databases">
        <title>Metabolic potential, ecology and presence of endohyphal bacteria is reflected in genomic diversity of Mucoromycotina.</title>
        <authorList>
            <person name="Muszewska A."/>
            <person name="Okrasinska A."/>
            <person name="Steczkiewicz K."/>
            <person name="Drgas O."/>
            <person name="Orlowska M."/>
            <person name="Perlinska-Lenart U."/>
            <person name="Aleksandrzak-Piekarczyk T."/>
            <person name="Szatraj K."/>
            <person name="Zielenkiewicz U."/>
            <person name="Pilsyk S."/>
            <person name="Malc E."/>
            <person name="Mieczkowski P."/>
            <person name="Kruszewska J.S."/>
            <person name="Biernat P."/>
            <person name="Pawlowska J."/>
        </authorList>
    </citation>
    <scope>NUCLEOTIDE SEQUENCE</scope>
    <source>
        <strain evidence="3">WA0000051536</strain>
    </source>
</reference>
<dbReference type="EMBL" id="JAEPRA010000005">
    <property type="protein sequence ID" value="KAG2185677.1"/>
    <property type="molecule type" value="Genomic_DNA"/>
</dbReference>
<name>A0A8H7UL21_9FUNG</name>
<keyword evidence="4" id="KW-1185">Reference proteome</keyword>
<feature type="domain" description="GH16" evidence="2">
    <location>
        <begin position="36"/>
        <end position="298"/>
    </location>
</feature>
<dbReference type="Pfam" id="PF00722">
    <property type="entry name" value="Glyco_hydro_16"/>
    <property type="match status" value="1"/>
</dbReference>
<proteinExistence type="predicted"/>
<dbReference type="PROSITE" id="PS51762">
    <property type="entry name" value="GH16_2"/>
    <property type="match status" value="1"/>
</dbReference>
<dbReference type="PANTHER" id="PTHR10963:SF60">
    <property type="entry name" value="GRAM-NEGATIVE BACTERIA-BINDING PROTEIN 1-RELATED"/>
    <property type="match status" value="1"/>
</dbReference>
<dbReference type="GO" id="GO:0005975">
    <property type="term" value="P:carbohydrate metabolic process"/>
    <property type="evidence" value="ECO:0007669"/>
    <property type="project" value="InterPro"/>
</dbReference>
<keyword evidence="1" id="KW-0732">Signal</keyword>
<dbReference type="Gene3D" id="2.60.120.200">
    <property type="match status" value="1"/>
</dbReference>
<feature type="signal peptide" evidence="1">
    <location>
        <begin position="1"/>
        <end position="21"/>
    </location>
</feature>
<sequence length="298" mass="32301">MARILVTTSIIFTALSTLVRADIPTGTNGFSLVWGDDFNGGTNTAVNSNNWQFDLGTGYPGGASNWGTGELEINTNDIENCYQDGNGNLRIAPVRDSSGGWTSARIESVRDDFQAPPGGVMAIEAKIQLPNVSGDAAAGYFPAFWMLGTPFRNNYNNWPEVGEFDIMENVNGINKVFGTLHCGNSPGGNCNESNGLGGSLEGAYPPLQEDYHIYRFEWDDGQQELRWYLDGQQFWTVDAATVTEQTWQDFTSHPYFIILNVAIGGGFPSALGGGPTDATESGAPMLVDYVAVYEKEES</sequence>
<dbReference type="InterPro" id="IPR000757">
    <property type="entry name" value="Beta-glucanase-like"/>
</dbReference>
<dbReference type="InterPro" id="IPR050546">
    <property type="entry name" value="Glycosyl_Hydrlase_16"/>
</dbReference>
<dbReference type="PANTHER" id="PTHR10963">
    <property type="entry name" value="GLYCOSYL HYDROLASE-RELATED"/>
    <property type="match status" value="1"/>
</dbReference>
<evidence type="ECO:0000313" key="4">
    <source>
        <dbReference type="Proteomes" id="UP000612746"/>
    </source>
</evidence>
<comment type="caution">
    <text evidence="3">The sequence shown here is derived from an EMBL/GenBank/DDBJ whole genome shotgun (WGS) entry which is preliminary data.</text>
</comment>
<gene>
    <name evidence="3" type="ORF">INT44_002470</name>
</gene>
<dbReference type="SUPFAM" id="SSF49899">
    <property type="entry name" value="Concanavalin A-like lectins/glucanases"/>
    <property type="match status" value="1"/>
</dbReference>
<dbReference type="AlphaFoldDB" id="A0A8H7UL21"/>